<dbReference type="EMBL" id="CP043451">
    <property type="protein sequence ID" value="QEM03657.1"/>
    <property type="molecule type" value="Genomic_DNA"/>
</dbReference>
<reference evidence="2 4" key="1">
    <citation type="submission" date="2019-08" db="EMBL/GenBank/DDBJ databases">
        <title>Comparative genome analysis confer to the adaptation heavy metal polluted environment.</title>
        <authorList>
            <person name="Li Y."/>
        </authorList>
    </citation>
    <scope>NUCLEOTIDE SEQUENCE [LARGE SCALE GENOMIC DNA]</scope>
    <source>
        <strain evidence="2 4">P2</strain>
    </source>
</reference>
<evidence type="ECO:0000259" key="1">
    <source>
        <dbReference type="Pfam" id="PF00082"/>
    </source>
</evidence>
<dbReference type="GO" id="GO:0006508">
    <property type="term" value="P:proteolysis"/>
    <property type="evidence" value="ECO:0007669"/>
    <property type="project" value="InterPro"/>
</dbReference>
<dbReference type="Proteomes" id="UP000663940">
    <property type="component" value="Chromosome"/>
</dbReference>
<evidence type="ECO:0000313" key="3">
    <source>
        <dbReference type="EMBL" id="QTE47574.1"/>
    </source>
</evidence>
<accession>A0AAE6JDI9</accession>
<organism evidence="2 4">
    <name type="scientific">Mucilaginibacter rubeus</name>
    <dbReference type="NCBI Taxonomy" id="2027860"/>
    <lineage>
        <taxon>Bacteria</taxon>
        <taxon>Pseudomonadati</taxon>
        <taxon>Bacteroidota</taxon>
        <taxon>Sphingobacteriia</taxon>
        <taxon>Sphingobacteriales</taxon>
        <taxon>Sphingobacteriaceae</taxon>
        <taxon>Mucilaginibacter</taxon>
    </lineage>
</organism>
<keyword evidence="5" id="KW-1185">Reference proteome</keyword>
<name>A0AAE6JDI9_9SPHI</name>
<dbReference type="Gene3D" id="3.40.50.200">
    <property type="entry name" value="Peptidase S8/S53 domain"/>
    <property type="match status" value="1"/>
</dbReference>
<reference evidence="3 5" key="2">
    <citation type="submission" date="2021-03" db="EMBL/GenBank/DDBJ databases">
        <title>Mucilaginibacter strains isolated from gold and copper mining confer multi heavy-metal resistance.</title>
        <authorList>
            <person name="Li Y."/>
        </authorList>
    </citation>
    <scope>NUCLEOTIDE SEQUENCE [LARGE SCALE GENOMIC DNA]</scope>
    <source>
        <strain evidence="3 5">P2-4</strain>
    </source>
</reference>
<dbReference type="InterPro" id="IPR000209">
    <property type="entry name" value="Peptidase_S8/S53_dom"/>
</dbReference>
<sequence>MAKINFLLGKGERLTEDVKVISGGGPKAAPYTFSEAKSRLQPMLLQVAEKIADLPDDACPNDYAVATITLNPEYIAKSYHPAELLRAVGLEAVGSKPRQVIPAKRSKGREPENALTTELFVYGKRQAFRKWATEFSGWSEYQDGAAQIVEIEEISFPEPSGKIKDFEDDGNKIVFEVVLHMNEAISESFQLANFRKYLNTLNINPGFERRFYAGGLCFLEIETSAVLAEQVAEYSLIRVMRKMPELRLLRPTIRSAGTEKRVSINLPEVGPVDANIKVAIFDGGIPPDHELCEWATPYEYPGMLPASDELLAHGVGVTSAFLFGHIDPKSALSQPYSYVDHYRVLDDTPGQNPYELYEVLNRIENILTTNRYEFINLSLGPCVPIDDDEVHAWTAVLDAYLADGETLATIAVGNDGEGDPLIRANRVQVPSDCVNAIAVGACDVPDANWQRAPYSSVGPGRSPGLIKPDLVDFGGSIQRPFLTLDHIDGSKLTPTGGTSFSSPATLRLGAGVRAHFGNSLNALAIKTLLIHSAERADLPMFEVGWGRIARQLDDIVVCEDHVMRVVFQGSINASKYVRVPIPLPPGVLSGMVNIKATLCYATDVDPHHPGNYTRSGLEVTFRPNKDTRRKVNKGENEPMHAISKTFFGNASKAAQTEDELRRDAWKWENCVHAVNKFRGSSLNEPVFDIHYNARAEGHNDTKNQQLQYALVITVEAPKVTDLYDQVVRRYATQLEQLQPVIDIPLKVRRP</sequence>
<dbReference type="InterPro" id="IPR036852">
    <property type="entry name" value="Peptidase_S8/S53_dom_sf"/>
</dbReference>
<dbReference type="GO" id="GO:0004252">
    <property type="term" value="F:serine-type endopeptidase activity"/>
    <property type="evidence" value="ECO:0007669"/>
    <property type="project" value="InterPro"/>
</dbReference>
<evidence type="ECO:0000313" key="4">
    <source>
        <dbReference type="Proteomes" id="UP000250557"/>
    </source>
</evidence>
<dbReference type="AlphaFoldDB" id="A0AAE6JDI9"/>
<dbReference type="SUPFAM" id="SSF52743">
    <property type="entry name" value="Subtilisin-like"/>
    <property type="match status" value="1"/>
</dbReference>
<gene>
    <name evidence="2" type="ORF">DIU31_009060</name>
    <name evidence="3" type="ORF">J3L21_18585</name>
</gene>
<protein>
    <submittedName>
        <fullName evidence="2">S8 family peptidase</fullName>
    </submittedName>
</protein>
<dbReference type="RefSeq" id="WP_112652510.1">
    <property type="nucleotide sequence ID" value="NZ_CP043451.1"/>
</dbReference>
<dbReference type="Pfam" id="PF00082">
    <property type="entry name" value="Peptidase_S8"/>
    <property type="match status" value="1"/>
</dbReference>
<dbReference type="InterPro" id="IPR034074">
    <property type="entry name" value="Y4bN_pept_dom"/>
</dbReference>
<feature type="domain" description="Peptidase S8/S53" evidence="1">
    <location>
        <begin position="275"/>
        <end position="546"/>
    </location>
</feature>
<proteinExistence type="predicted"/>
<evidence type="ECO:0000313" key="2">
    <source>
        <dbReference type="EMBL" id="QEM03657.1"/>
    </source>
</evidence>
<dbReference type="CDD" id="cd04847">
    <property type="entry name" value="Peptidases_S8_Subtilisin_like_2"/>
    <property type="match status" value="1"/>
</dbReference>
<evidence type="ECO:0000313" key="5">
    <source>
        <dbReference type="Proteomes" id="UP000663940"/>
    </source>
</evidence>
<dbReference type="Proteomes" id="UP000250557">
    <property type="component" value="Chromosome"/>
</dbReference>
<dbReference type="EMBL" id="CP071880">
    <property type="protein sequence ID" value="QTE47574.1"/>
    <property type="molecule type" value="Genomic_DNA"/>
</dbReference>